<dbReference type="GeneID" id="66064944"/>
<dbReference type="EMBL" id="CP072755">
    <property type="protein sequence ID" value="QUC19925.1"/>
    <property type="molecule type" value="Genomic_DNA"/>
</dbReference>
<evidence type="ECO:0000313" key="3">
    <source>
        <dbReference type="EMBL" id="QUC19925.1"/>
    </source>
</evidence>
<dbReference type="AlphaFoldDB" id="A0A1B5L2S0"/>
<dbReference type="Proteomes" id="UP000054053">
    <property type="component" value="Unassembled WGS sequence"/>
</dbReference>
<feature type="region of interest" description="Disordered" evidence="1">
    <location>
        <begin position="256"/>
        <end position="296"/>
    </location>
</feature>
<gene>
    <name evidence="3" type="ORF">UV8b_04166</name>
    <name evidence="2" type="ORF">UVI_02006410</name>
</gene>
<organism evidence="2 5">
    <name type="scientific">Ustilaginoidea virens</name>
    <name type="common">Rice false smut fungus</name>
    <name type="synonym">Villosiclava virens</name>
    <dbReference type="NCBI Taxonomy" id="1159556"/>
    <lineage>
        <taxon>Eukaryota</taxon>
        <taxon>Fungi</taxon>
        <taxon>Dikarya</taxon>
        <taxon>Ascomycota</taxon>
        <taxon>Pezizomycotina</taxon>
        <taxon>Sordariomycetes</taxon>
        <taxon>Hypocreomycetidae</taxon>
        <taxon>Hypocreales</taxon>
        <taxon>Clavicipitaceae</taxon>
        <taxon>Ustilaginoidea</taxon>
    </lineage>
</organism>
<keyword evidence="4" id="KW-1185">Reference proteome</keyword>
<dbReference type="KEGG" id="uvi:66064944"/>
<reference evidence="2" key="1">
    <citation type="journal article" date="2016" name="Genome Announc.">
        <title>Genome Sequence of Ustilaginoidea virens IPU010, a Rice Pathogenic Fungus Causing False Smut.</title>
        <authorList>
            <person name="Kumagai T."/>
            <person name="Ishii T."/>
            <person name="Terai G."/>
            <person name="Umemura M."/>
            <person name="Machida M."/>
            <person name="Asai K."/>
        </authorList>
    </citation>
    <scope>NUCLEOTIDE SEQUENCE [LARGE SCALE GENOMIC DNA]</scope>
    <source>
        <strain evidence="2">IPU010</strain>
    </source>
</reference>
<dbReference type="InterPro" id="IPR027417">
    <property type="entry name" value="P-loop_NTPase"/>
</dbReference>
<evidence type="ECO:0000313" key="2">
    <source>
        <dbReference type="EMBL" id="GAO17763.1"/>
    </source>
</evidence>
<dbReference type="EMBL" id="BBTG02000002">
    <property type="protein sequence ID" value="GAO17763.1"/>
    <property type="molecule type" value="Genomic_DNA"/>
</dbReference>
<name>A0A1B5L2S0_USTVR</name>
<evidence type="ECO:0000313" key="4">
    <source>
        <dbReference type="Proteomes" id="UP000027002"/>
    </source>
</evidence>
<sequence length="389" mass="41280">MDGWRSSTEGPWQPVSAAILAEREVARRNELRRRGLCTTGCPGLDEQVLLGGLERGSVVGVSAEEETTGLSLGLQILSQELSSHAASHVLVVTPRPVGPLLHMLRDAVRGVLHRRGHLAQPGGGQLKLKTCLDRATLSCAFDTDGLRGVLSDLDATATATATATAGSETAAATPEIQDSQDEQDAPPPPPPRPPRPPSPSVILITHLPALLGGLFAQRPGPAALDALALLGARLRSLARRLPSRPLIVLLNSTTLADCAPEPQPPRPGATTTTTTPPPLDPSLRSIFDPPPRGPSGLCRRSRPSFGLAFAQLVELHVLATRVPRTAVDARRSALAPGEAGPRAEYVTVVEVLLDDMGVWQGRRGPRPSREQRWAAVRLDRAGVVDESWD</sequence>
<accession>A0A1B5L2S0</accession>
<reference evidence="5" key="2">
    <citation type="journal article" date="2016" name="Genome Announc.">
        <title>Genome sequence of Ustilaginoidea virens IPU010, a rice pathogenic fungus causing false smut.</title>
        <authorList>
            <person name="Kumagai T."/>
            <person name="Ishii T."/>
            <person name="Terai G."/>
            <person name="Umemura M."/>
            <person name="Machida M."/>
            <person name="Asai K."/>
        </authorList>
    </citation>
    <scope>NUCLEOTIDE SEQUENCE [LARGE SCALE GENOMIC DNA]</scope>
    <source>
        <strain evidence="5">IPU010</strain>
    </source>
</reference>
<evidence type="ECO:0000256" key="1">
    <source>
        <dbReference type="SAM" id="MobiDB-lite"/>
    </source>
</evidence>
<feature type="region of interest" description="Disordered" evidence="1">
    <location>
        <begin position="162"/>
        <end position="201"/>
    </location>
</feature>
<protein>
    <submittedName>
        <fullName evidence="2">Uncharacterized protein</fullName>
    </submittedName>
</protein>
<evidence type="ECO:0000313" key="5">
    <source>
        <dbReference type="Proteomes" id="UP000054053"/>
    </source>
</evidence>
<feature type="compositionally biased region" description="Low complexity" evidence="1">
    <location>
        <begin position="162"/>
        <end position="173"/>
    </location>
</feature>
<feature type="compositionally biased region" description="Pro residues" evidence="1">
    <location>
        <begin position="185"/>
        <end position="199"/>
    </location>
</feature>
<proteinExistence type="predicted"/>
<dbReference type="OrthoDB" id="336321at2759"/>
<dbReference type="Gene3D" id="3.40.50.300">
    <property type="entry name" value="P-loop containing nucleotide triphosphate hydrolases"/>
    <property type="match status" value="1"/>
</dbReference>
<dbReference type="RefSeq" id="XP_042997598.1">
    <property type="nucleotide sequence ID" value="XM_043141664.1"/>
</dbReference>
<reference evidence="3" key="3">
    <citation type="submission" date="2020-03" db="EMBL/GenBank/DDBJ databases">
        <title>A mixture of massive structural variations and highly conserved coding sequences in Ustilaginoidea virens genome.</title>
        <authorList>
            <person name="Zhang K."/>
            <person name="Zhao Z."/>
            <person name="Zhang Z."/>
            <person name="Li Y."/>
            <person name="Hsiang T."/>
            <person name="Sun W."/>
        </authorList>
    </citation>
    <scope>NUCLEOTIDE SEQUENCE</scope>
    <source>
        <strain evidence="3">UV-8b</strain>
    </source>
</reference>
<dbReference type="Proteomes" id="UP000027002">
    <property type="component" value="Chromosome 3"/>
</dbReference>